<keyword evidence="1" id="KW-0472">Membrane</keyword>
<feature type="transmembrane region" description="Helical" evidence="1">
    <location>
        <begin position="7"/>
        <end position="27"/>
    </location>
</feature>
<sequence>MKKIRTLFIAFMFILSSIVAMLIYPAVRAGYSFFGFDHPKEYIVLFQNNMELRSTGGFMGSFGRIGFEKGKMSVLKIQDIYVPDGQLDGHVDPPWPIQAAFGQGWYRLRDSNFDPDFPTSAQTIEWFFEHGGEKKSDGIIAVNLSLLREILKVTGPVHILDQIEPVTVDNFYAKTQAAADEGFFPGSTQKTDFLSKLGSAVLEQLHHLRIDQYVQLANAVRILVKQKQILFAIDDAMVASFFHSHNMDGALARSANEDYVSFFENNFGANKANCCIKRTVNVETSKRANVLEHVVTLSYINTNPSTLKQPPQFWGGAYVNFLRVAIPIQATIQSISVNGSELPSPSVVAALPNEEESDTLNTDQTIEDLMAAHTVAQTAMFGVDTAHRQVLLETKQEQGIQLVGFFVFVDALSSSTVQIQYTTPVYSTLHLQKQSGVDEIPYMINGKKVLLKTDTTTKL</sequence>
<keyword evidence="1" id="KW-0812">Transmembrane</keyword>
<keyword evidence="1" id="KW-1133">Transmembrane helix</keyword>
<dbReference type="AlphaFoldDB" id="A0A317JPQ6"/>
<organism evidence="2 3">
    <name type="scientific">Candidatus Cerribacteria bacterium 'Amazon FNV 2010 28 9'</name>
    <dbReference type="NCBI Taxonomy" id="2081795"/>
    <lineage>
        <taxon>Bacteria</taxon>
        <taxon>Candidatus Cerribacteria</taxon>
    </lineage>
</organism>
<reference evidence="2 3" key="1">
    <citation type="submission" date="2018-02" db="EMBL/GenBank/DDBJ databases">
        <title>Genomic Reconstructions from Amazon Rainforest and Pasture Soil Reveal Novel Insights into the Physiology of Candidate Phyla in Tropical Sites.</title>
        <authorList>
            <person name="Kroeger M.E."/>
            <person name="Delmont T."/>
            <person name="Eren A.M."/>
            <person name="Guo J."/>
            <person name="Meyer K.M."/>
            <person name="Khan K."/>
            <person name="Rodrigues J.L.M."/>
            <person name="Bohannan B.J.M."/>
            <person name="Tringe S."/>
            <person name="Borges C.D."/>
            <person name="Tiedje J."/>
            <person name="Tsai S.M."/>
            <person name="Nusslein K."/>
        </authorList>
    </citation>
    <scope>NUCLEOTIDE SEQUENCE [LARGE SCALE GENOMIC DNA]</scope>
    <source>
        <strain evidence="2">Amazon FNV 2010 28 9</strain>
    </source>
</reference>
<proteinExistence type="predicted"/>
<dbReference type="InterPro" id="IPR025101">
    <property type="entry name" value="DUF4012"/>
</dbReference>
<name>A0A317JPQ6_9BACT</name>
<dbReference type="Pfam" id="PF13196">
    <property type="entry name" value="DUF4012"/>
    <property type="match status" value="1"/>
</dbReference>
<evidence type="ECO:0000256" key="1">
    <source>
        <dbReference type="SAM" id="Phobius"/>
    </source>
</evidence>
<evidence type="ECO:0000313" key="3">
    <source>
        <dbReference type="Proteomes" id="UP000246104"/>
    </source>
</evidence>
<dbReference type="Proteomes" id="UP000246104">
    <property type="component" value="Unassembled WGS sequence"/>
</dbReference>
<evidence type="ECO:0008006" key="4">
    <source>
        <dbReference type="Google" id="ProtNLM"/>
    </source>
</evidence>
<gene>
    <name evidence="2" type="ORF">C5B42_03680</name>
</gene>
<dbReference type="EMBL" id="PSRQ01000042">
    <property type="protein sequence ID" value="PWU23238.1"/>
    <property type="molecule type" value="Genomic_DNA"/>
</dbReference>
<comment type="caution">
    <text evidence="2">The sequence shown here is derived from an EMBL/GenBank/DDBJ whole genome shotgun (WGS) entry which is preliminary data.</text>
</comment>
<accession>A0A317JPQ6</accession>
<evidence type="ECO:0000313" key="2">
    <source>
        <dbReference type="EMBL" id="PWU23238.1"/>
    </source>
</evidence>
<protein>
    <recommendedName>
        <fullName evidence="4">DUF4012 domain-containing protein</fullName>
    </recommendedName>
</protein>